<accession>A0A845V0N6</accession>
<evidence type="ECO:0000256" key="1">
    <source>
        <dbReference type="ARBA" id="ARBA00005701"/>
    </source>
</evidence>
<organism evidence="3 4">
    <name type="scientific">Wenzhouxiangella limi</name>
    <dbReference type="NCBI Taxonomy" id="2707351"/>
    <lineage>
        <taxon>Bacteria</taxon>
        <taxon>Pseudomonadati</taxon>
        <taxon>Pseudomonadota</taxon>
        <taxon>Gammaproteobacteria</taxon>
        <taxon>Chromatiales</taxon>
        <taxon>Wenzhouxiangellaceae</taxon>
        <taxon>Wenzhouxiangella</taxon>
    </lineage>
</organism>
<evidence type="ECO:0000313" key="4">
    <source>
        <dbReference type="Proteomes" id="UP000484885"/>
    </source>
</evidence>
<protein>
    <submittedName>
        <fullName evidence="3">DUF1674 domain-containing protein</fullName>
    </submittedName>
</protein>
<dbReference type="InterPro" id="IPR012875">
    <property type="entry name" value="SDHF4"/>
</dbReference>
<proteinExistence type="inferred from homology"/>
<gene>
    <name evidence="3" type="ORF">G3I74_03780</name>
</gene>
<name>A0A845V0N6_9GAMM</name>
<dbReference type="AlphaFoldDB" id="A0A845V0N6"/>
<evidence type="ECO:0000313" key="3">
    <source>
        <dbReference type="EMBL" id="NDY94846.1"/>
    </source>
</evidence>
<dbReference type="RefSeq" id="WP_164210227.1">
    <property type="nucleotide sequence ID" value="NZ_JAAGSC010000031.1"/>
</dbReference>
<keyword evidence="4" id="KW-1185">Reference proteome</keyword>
<sequence length="55" mass="6129">MSEEANRGEQLPEKNDSSARPPKAPTPPKEVGGRKDGLDPTRYGDWEKNGRCIDF</sequence>
<comment type="caution">
    <text evidence="3">The sequence shown here is derived from an EMBL/GenBank/DDBJ whole genome shotgun (WGS) entry which is preliminary data.</text>
</comment>
<feature type="compositionally biased region" description="Basic and acidic residues" evidence="2">
    <location>
        <begin position="31"/>
        <end position="55"/>
    </location>
</feature>
<dbReference type="Pfam" id="PF07896">
    <property type="entry name" value="DUF1674"/>
    <property type="match status" value="1"/>
</dbReference>
<dbReference type="Proteomes" id="UP000484885">
    <property type="component" value="Unassembled WGS sequence"/>
</dbReference>
<comment type="similarity">
    <text evidence="1">Belongs to the SDHAF4 family.</text>
</comment>
<feature type="region of interest" description="Disordered" evidence="2">
    <location>
        <begin position="1"/>
        <end position="55"/>
    </location>
</feature>
<evidence type="ECO:0000256" key="2">
    <source>
        <dbReference type="SAM" id="MobiDB-lite"/>
    </source>
</evidence>
<reference evidence="3 4" key="1">
    <citation type="submission" date="2020-02" db="EMBL/GenBank/DDBJ databases">
        <authorList>
            <person name="Zhang X.-Y."/>
        </authorList>
    </citation>
    <scope>NUCLEOTIDE SEQUENCE [LARGE SCALE GENOMIC DNA]</scope>
    <source>
        <strain evidence="3 4">C33</strain>
    </source>
</reference>
<dbReference type="EMBL" id="JAAGSC010000031">
    <property type="protein sequence ID" value="NDY94846.1"/>
    <property type="molecule type" value="Genomic_DNA"/>
</dbReference>
<feature type="compositionally biased region" description="Basic and acidic residues" evidence="2">
    <location>
        <begin position="1"/>
        <end position="17"/>
    </location>
</feature>